<dbReference type="AlphaFoldDB" id="A0A098VT71"/>
<dbReference type="GO" id="GO:0006508">
    <property type="term" value="P:proteolysis"/>
    <property type="evidence" value="ECO:0007669"/>
    <property type="project" value="UniProtKB-KW"/>
</dbReference>
<evidence type="ECO:0000256" key="4">
    <source>
        <dbReference type="ARBA" id="ARBA00022807"/>
    </source>
</evidence>
<dbReference type="SUPFAM" id="SSF54001">
    <property type="entry name" value="Cysteine proteinases"/>
    <property type="match status" value="1"/>
</dbReference>
<dbReference type="RefSeq" id="XP_013238729.1">
    <property type="nucleotide sequence ID" value="XM_013383275.1"/>
</dbReference>
<name>A0A098VT71_9MICR</name>
<proteinExistence type="inferred from homology"/>
<keyword evidence="2" id="KW-0645">Protease</keyword>
<keyword evidence="4" id="KW-0788">Thiol protease</keyword>
<dbReference type="InterPro" id="IPR038765">
    <property type="entry name" value="Papain-like_cys_pep_sf"/>
</dbReference>
<dbReference type="OrthoDB" id="1939479at2759"/>
<dbReference type="Gene3D" id="3.40.395.10">
    <property type="entry name" value="Adenoviral Proteinase, Chain A"/>
    <property type="match status" value="1"/>
</dbReference>
<organism evidence="6 7">
    <name type="scientific">Mitosporidium daphniae</name>
    <dbReference type="NCBI Taxonomy" id="1485682"/>
    <lineage>
        <taxon>Eukaryota</taxon>
        <taxon>Fungi</taxon>
        <taxon>Fungi incertae sedis</taxon>
        <taxon>Microsporidia</taxon>
        <taxon>Mitosporidium</taxon>
    </lineage>
</organism>
<dbReference type="VEuPathDB" id="MicrosporidiaDB:DI09_190p30"/>
<dbReference type="GO" id="GO:0005634">
    <property type="term" value="C:nucleus"/>
    <property type="evidence" value="ECO:0007669"/>
    <property type="project" value="TreeGrafter"/>
</dbReference>
<reference evidence="6 7" key="1">
    <citation type="submission" date="2014-04" db="EMBL/GenBank/DDBJ databases">
        <title>A new species of microsporidia sheds light on the evolution of extreme parasitism.</title>
        <authorList>
            <person name="Haag K.L."/>
            <person name="James T.Y."/>
            <person name="Larsson R."/>
            <person name="Schaer T.M."/>
            <person name="Refardt D."/>
            <person name="Pombert J.-F."/>
            <person name="Ebert D."/>
        </authorList>
    </citation>
    <scope>NUCLEOTIDE SEQUENCE [LARGE SCALE GENOMIC DNA]</scope>
    <source>
        <strain evidence="6 7">UGP3</strain>
        <tissue evidence="6">Spores</tissue>
    </source>
</reference>
<keyword evidence="7" id="KW-1185">Reference proteome</keyword>
<dbReference type="GeneID" id="25258822"/>
<keyword evidence="3" id="KW-0378">Hydrolase</keyword>
<sequence>MVAELSGHLSKKRPIAKYGFPRVYPFNSFFYPKLVLSGHSSVRRWTKKVDLFSDFDLILIPINTSNTHWSLAIVDLHKQSLYYLDSMNGHLRGTPLPVSYPCS</sequence>
<dbReference type="Pfam" id="PF02902">
    <property type="entry name" value="Peptidase_C48"/>
    <property type="match status" value="1"/>
</dbReference>
<dbReference type="PROSITE" id="PS50600">
    <property type="entry name" value="ULP_PROTEASE"/>
    <property type="match status" value="1"/>
</dbReference>
<evidence type="ECO:0000256" key="1">
    <source>
        <dbReference type="ARBA" id="ARBA00005234"/>
    </source>
</evidence>
<dbReference type="InterPro" id="IPR003653">
    <property type="entry name" value="Peptidase_C48_C"/>
</dbReference>
<dbReference type="PANTHER" id="PTHR12606:SF141">
    <property type="entry name" value="GH15225P-RELATED"/>
    <property type="match status" value="1"/>
</dbReference>
<dbReference type="GO" id="GO:0016926">
    <property type="term" value="P:protein desumoylation"/>
    <property type="evidence" value="ECO:0007669"/>
    <property type="project" value="TreeGrafter"/>
</dbReference>
<evidence type="ECO:0000259" key="5">
    <source>
        <dbReference type="PROSITE" id="PS50600"/>
    </source>
</evidence>
<evidence type="ECO:0000313" key="6">
    <source>
        <dbReference type="EMBL" id="KGG52293.1"/>
    </source>
</evidence>
<accession>A0A098VT71</accession>
<evidence type="ECO:0000256" key="2">
    <source>
        <dbReference type="ARBA" id="ARBA00022670"/>
    </source>
</evidence>
<comment type="caution">
    <text evidence="6">The sequence shown here is derived from an EMBL/GenBank/DDBJ whole genome shotgun (WGS) entry which is preliminary data.</text>
</comment>
<feature type="domain" description="Ubiquitin-like protease family profile" evidence="5">
    <location>
        <begin position="1"/>
        <end position="103"/>
    </location>
</feature>
<dbReference type="Proteomes" id="UP000029725">
    <property type="component" value="Unassembled WGS sequence"/>
</dbReference>
<gene>
    <name evidence="6" type="ORF">DI09_190p30</name>
</gene>
<protein>
    <recommendedName>
        <fullName evidence="5">Ubiquitin-like protease family profile domain-containing protein</fullName>
    </recommendedName>
</protein>
<dbReference type="HOGENOM" id="CLU_2264366_0_0_1"/>
<dbReference type="EMBL" id="JMKJ01000100">
    <property type="protein sequence ID" value="KGG52293.1"/>
    <property type="molecule type" value="Genomic_DNA"/>
</dbReference>
<comment type="similarity">
    <text evidence="1">Belongs to the peptidase C48 family.</text>
</comment>
<evidence type="ECO:0000256" key="3">
    <source>
        <dbReference type="ARBA" id="ARBA00022801"/>
    </source>
</evidence>
<dbReference type="GO" id="GO:0016929">
    <property type="term" value="F:deSUMOylase activity"/>
    <property type="evidence" value="ECO:0007669"/>
    <property type="project" value="TreeGrafter"/>
</dbReference>
<evidence type="ECO:0000313" key="7">
    <source>
        <dbReference type="Proteomes" id="UP000029725"/>
    </source>
</evidence>
<dbReference type="PANTHER" id="PTHR12606">
    <property type="entry name" value="SENTRIN/SUMO-SPECIFIC PROTEASE"/>
    <property type="match status" value="1"/>
</dbReference>